<gene>
    <name evidence="1" type="ORF">AB205_0202680</name>
</gene>
<reference evidence="2" key="1">
    <citation type="journal article" date="2017" name="Nat. Commun.">
        <title>The North American bullfrog draft genome provides insight into hormonal regulation of long noncoding RNA.</title>
        <authorList>
            <person name="Hammond S.A."/>
            <person name="Warren R.L."/>
            <person name="Vandervalk B.P."/>
            <person name="Kucuk E."/>
            <person name="Khan H."/>
            <person name="Gibb E.A."/>
            <person name="Pandoh P."/>
            <person name="Kirk H."/>
            <person name="Zhao Y."/>
            <person name="Jones M."/>
            <person name="Mungall A.J."/>
            <person name="Coope R."/>
            <person name="Pleasance S."/>
            <person name="Moore R.A."/>
            <person name="Holt R.A."/>
            <person name="Round J.M."/>
            <person name="Ohora S."/>
            <person name="Walle B.V."/>
            <person name="Veldhoen N."/>
            <person name="Helbing C.C."/>
            <person name="Birol I."/>
        </authorList>
    </citation>
    <scope>NUCLEOTIDE SEQUENCE [LARGE SCALE GENOMIC DNA]</scope>
</reference>
<dbReference type="AlphaFoldDB" id="A0A2G9QE09"/>
<keyword evidence="2" id="KW-1185">Reference proteome</keyword>
<dbReference type="EMBL" id="KZ036675">
    <property type="protein sequence ID" value="PIO13391.1"/>
    <property type="molecule type" value="Genomic_DNA"/>
</dbReference>
<accession>A0A2G9QE09</accession>
<proteinExistence type="predicted"/>
<dbReference type="Proteomes" id="UP000228934">
    <property type="component" value="Unassembled WGS sequence"/>
</dbReference>
<name>A0A2G9QE09_AQUCT</name>
<protein>
    <submittedName>
        <fullName evidence="1">Uncharacterized protein</fullName>
    </submittedName>
</protein>
<organism evidence="1 2">
    <name type="scientific">Aquarana catesbeiana</name>
    <name type="common">American bullfrog</name>
    <name type="synonym">Rana catesbeiana</name>
    <dbReference type="NCBI Taxonomy" id="8400"/>
    <lineage>
        <taxon>Eukaryota</taxon>
        <taxon>Metazoa</taxon>
        <taxon>Chordata</taxon>
        <taxon>Craniata</taxon>
        <taxon>Vertebrata</taxon>
        <taxon>Euteleostomi</taxon>
        <taxon>Amphibia</taxon>
        <taxon>Batrachia</taxon>
        <taxon>Anura</taxon>
        <taxon>Neobatrachia</taxon>
        <taxon>Ranoidea</taxon>
        <taxon>Ranidae</taxon>
        <taxon>Aquarana</taxon>
    </lineage>
</organism>
<sequence>MHKNVKYCSFVKSEFEYGLKMFFLNKQTIVHHFKARFHIPISGQKYHCVKYTCCFILIG</sequence>
<evidence type="ECO:0000313" key="1">
    <source>
        <dbReference type="EMBL" id="PIO13391.1"/>
    </source>
</evidence>
<evidence type="ECO:0000313" key="2">
    <source>
        <dbReference type="Proteomes" id="UP000228934"/>
    </source>
</evidence>